<geneLocation type="plasmid" evidence="4 5">
    <name>p5</name>
</geneLocation>
<evidence type="ECO:0000259" key="3">
    <source>
        <dbReference type="Pfam" id="PF10671"/>
    </source>
</evidence>
<evidence type="ECO:0000256" key="1">
    <source>
        <dbReference type="SAM" id="MobiDB-lite"/>
    </source>
</evidence>
<evidence type="ECO:0000313" key="4">
    <source>
        <dbReference type="EMBL" id="QCO00143.1"/>
    </source>
</evidence>
<dbReference type="EMBL" id="CP032326">
    <property type="protein sequence ID" value="QCO00143.1"/>
    <property type="molecule type" value="Genomic_DNA"/>
</dbReference>
<accession>A0A4D8PQ87</accession>
<name>A0A4D8PQ87_9PROT</name>
<organism evidence="4 5">
    <name type="scientific">Azospirillum argentinense</name>
    <dbReference type="NCBI Taxonomy" id="2970906"/>
    <lineage>
        <taxon>Bacteria</taxon>
        <taxon>Pseudomonadati</taxon>
        <taxon>Pseudomonadota</taxon>
        <taxon>Alphaproteobacteria</taxon>
        <taxon>Rhodospirillales</taxon>
        <taxon>Azospirillaceae</taxon>
        <taxon>Azospirillum</taxon>
    </lineage>
</organism>
<feature type="transmembrane region" description="Helical" evidence="2">
    <location>
        <begin position="93"/>
        <end position="114"/>
    </location>
</feature>
<proteinExistence type="predicted"/>
<protein>
    <recommendedName>
        <fullName evidence="3">Toxin co-regulated pilus biosynthesis protein Q C-terminal domain-containing protein</fullName>
    </recommendedName>
</protein>
<keyword evidence="4" id="KW-0614">Plasmid</keyword>
<dbReference type="KEGG" id="aare:D3093_33355"/>
<keyword evidence="2" id="KW-0472">Membrane</keyword>
<keyword evidence="2" id="KW-1133">Transmembrane helix</keyword>
<evidence type="ECO:0000313" key="5">
    <source>
        <dbReference type="Proteomes" id="UP000298595"/>
    </source>
</evidence>
<dbReference type="InterPro" id="IPR018927">
    <property type="entry name" value="Pilus_synth_Q_C"/>
</dbReference>
<keyword evidence="2" id="KW-0812">Transmembrane</keyword>
<feature type="region of interest" description="Disordered" evidence="1">
    <location>
        <begin position="65"/>
        <end position="87"/>
    </location>
</feature>
<dbReference type="Pfam" id="PF10671">
    <property type="entry name" value="TcpQ"/>
    <property type="match status" value="1"/>
</dbReference>
<dbReference type="RefSeq" id="WP_137118855.1">
    <property type="nucleotide sequence ID" value="NZ_CP032326.1"/>
</dbReference>
<gene>
    <name evidence="4" type="ORF">D3093_33355</name>
</gene>
<feature type="domain" description="Toxin co-regulated pilus biosynthesis protein Q C-terminal" evidence="3">
    <location>
        <begin position="259"/>
        <end position="337"/>
    </location>
</feature>
<reference evidence="4 5" key="1">
    <citation type="submission" date="2018-09" db="EMBL/GenBank/DDBJ databases">
        <title>Whole genome based analysis of evolution and adaptive divergence in Indian and Brazilian strains of Azospirillum brasilense.</title>
        <authorList>
            <person name="Singh C."/>
            <person name="Tripathi A.K."/>
        </authorList>
    </citation>
    <scope>NUCLEOTIDE SEQUENCE [LARGE SCALE GENOMIC DNA]</scope>
    <source>
        <strain evidence="4 5">MTCC4035</strain>
        <plasmid evidence="4 5">p5</plasmid>
    </source>
</reference>
<dbReference type="AlphaFoldDB" id="A0A4D8PQ87"/>
<evidence type="ECO:0000256" key="2">
    <source>
        <dbReference type="SAM" id="Phobius"/>
    </source>
</evidence>
<sequence>MDAKKRGVEVTEPGRPLVIDVEPLEIIEAPPAAAIRPVGSAVARRAASPAADPVLFAGEHPVDRRRRLDAERKRRSRAQQRETATATRRRRRFAAAAALIAIPCFGVAAAAFTFDRWSSSSAEVAGVGAAVDAVGSDVRRVGGTLSASMAGLGLSVAGVEEALAGVSGQLAAIPDTRPDLDRIAETADGLDRRIGTPAQATQVDSVLAAANAIGSRVDQLSMQVAALDKKVRPAPPAAMAAATPIPLTPPADCVPSDDRDWWARQGEHLETTLRRWAAKACWSLVWKIHGFYEWEVDARFTDEEMRDAVRAALRAFQRAPVRPVGEAFPDNRTLVISPATDDTGG</sequence>
<dbReference type="Proteomes" id="UP000298595">
    <property type="component" value="Plasmid p5"/>
</dbReference>